<dbReference type="Gene3D" id="3.40.50.1820">
    <property type="entry name" value="alpha/beta hydrolase"/>
    <property type="match status" value="1"/>
</dbReference>
<dbReference type="KEGG" id="mis:MICPUN_55811"/>
<evidence type="ECO:0000313" key="3">
    <source>
        <dbReference type="EMBL" id="ACO61496.1"/>
    </source>
</evidence>
<name>C1DYV7_MICCC</name>
<feature type="domain" description="Fungal lipase-type" evidence="2">
    <location>
        <begin position="358"/>
        <end position="480"/>
    </location>
</feature>
<dbReference type="OrthoDB" id="497336at2759"/>
<dbReference type="RefSeq" id="XP_002500238.1">
    <property type="nucleotide sequence ID" value="XM_002500192.1"/>
</dbReference>
<evidence type="ECO:0000259" key="2">
    <source>
        <dbReference type="Pfam" id="PF01764"/>
    </source>
</evidence>
<dbReference type="GO" id="GO:0006629">
    <property type="term" value="P:lipid metabolic process"/>
    <property type="evidence" value="ECO:0007669"/>
    <property type="project" value="InterPro"/>
</dbReference>
<dbReference type="Proteomes" id="UP000002009">
    <property type="component" value="Chromosome 2"/>
</dbReference>
<dbReference type="InterPro" id="IPR051218">
    <property type="entry name" value="Sec_MonoDiacylglyc_Lipase"/>
</dbReference>
<evidence type="ECO:0000313" key="4">
    <source>
        <dbReference type="Proteomes" id="UP000002009"/>
    </source>
</evidence>
<dbReference type="CDD" id="cd00519">
    <property type="entry name" value="Lipase_3"/>
    <property type="match status" value="1"/>
</dbReference>
<dbReference type="PANTHER" id="PTHR45856">
    <property type="entry name" value="ALPHA/BETA-HYDROLASES SUPERFAMILY PROTEIN"/>
    <property type="match status" value="1"/>
</dbReference>
<dbReference type="AlphaFoldDB" id="C1DYV7"/>
<gene>
    <name evidence="3" type="ORF">MICPUN_55811</name>
</gene>
<keyword evidence="4" id="KW-1185">Reference proteome</keyword>
<dbReference type="InParanoid" id="C1DYV7"/>
<dbReference type="EMBL" id="CP001323">
    <property type="protein sequence ID" value="ACO61496.1"/>
    <property type="molecule type" value="Genomic_DNA"/>
</dbReference>
<dbReference type="eggNOG" id="ENOG502SD22">
    <property type="taxonomic scope" value="Eukaryota"/>
</dbReference>
<dbReference type="GeneID" id="8240947"/>
<feature type="region of interest" description="Disordered" evidence="1">
    <location>
        <begin position="40"/>
        <end position="136"/>
    </location>
</feature>
<sequence length="813" mass="87881">MAPISHFRVIVSSLEMLYSVAPRAGVRARGVLPAAIRRGGAARPNTHAPRETDERLRFNPKGLPHPLRSGLGFGSNRRGMSNGAIFGPGTPVKEEETGDEERAEPDKAEKNDGSSPRRRPFFRRDARNGDADDVTPVADAEAQKLGSILSTRINPNTGDAETFSVFRGARDGEDPDRGGDIMGFDDLRASAIDARDAVRDGLMGAKDGLTGAAEDFAERVAAKVRKFKSKSRALTHPPLPVVETFEELLRFARIAVLNGEEPETIREFFATTREEVTVMDLDRVQQRVFVATNHTTKTHIISFRGTRNLTNVVQNIRLSSNPVTASGRLAMVGRSLSGSFSFLRGAGAKDSNDSSGSGSFDEDDECANIDFEADPSEFARRGCTDHLPMHRGYRVVAKECVDTIAPHIVPGYTIQLTGHSLGGAVAVAVGLLYKTAGIEVGKVVTFGAPKLGPRETREAAAQLNVLRVVQKDDIIPLLPMSRPFVRKPYVHLGEGIMLDNDVPGKYAPLTREWGNAGILWRQRAHLRYAAGGEENSPPTEPEDDDDYRPAVDATMDAADTSPARRARWWQARRRLANLRTALREAIDRRREKAAALAPAPSAYAAMSSPSGALALSATSLAAPTTPDTEWAAEVAEWAHVPATAADASAAAEEIAPFDDVEGELFVRLAETEGGANAAAVAAASEWERASASMSDDEAEISRIGASKGESSAESAAESAEKAVAHHREGPTIFQRLWQLRGMSAEERKDRLECHRMRRYVQALEAAMEAGPVQTSLAGVYTGSDEDDVGLDMEEEDDDATSLGSVASWVNWTR</sequence>
<proteinExistence type="predicted"/>
<feature type="compositionally biased region" description="Basic and acidic residues" evidence="1">
    <location>
        <begin position="48"/>
        <end position="57"/>
    </location>
</feature>
<dbReference type="Pfam" id="PF01764">
    <property type="entry name" value="Lipase_3"/>
    <property type="match status" value="1"/>
</dbReference>
<dbReference type="InterPro" id="IPR002921">
    <property type="entry name" value="Fungal_lipase-type"/>
</dbReference>
<protein>
    <recommendedName>
        <fullName evidence="2">Fungal lipase-type domain-containing protein</fullName>
    </recommendedName>
</protein>
<evidence type="ECO:0000256" key="1">
    <source>
        <dbReference type="SAM" id="MobiDB-lite"/>
    </source>
</evidence>
<dbReference type="InterPro" id="IPR029058">
    <property type="entry name" value="AB_hydrolase_fold"/>
</dbReference>
<organism evidence="3 4">
    <name type="scientific">Micromonas commoda (strain RCC299 / NOUM17 / CCMP2709)</name>
    <name type="common">Picoplanktonic green alga</name>
    <dbReference type="NCBI Taxonomy" id="296587"/>
    <lineage>
        <taxon>Eukaryota</taxon>
        <taxon>Viridiplantae</taxon>
        <taxon>Chlorophyta</taxon>
        <taxon>Mamiellophyceae</taxon>
        <taxon>Mamiellales</taxon>
        <taxon>Mamiellaceae</taxon>
        <taxon>Micromonas</taxon>
    </lineage>
</organism>
<dbReference type="OMA" id="EVAEWAH"/>
<reference evidence="3 4" key="1">
    <citation type="journal article" date="2009" name="Science">
        <title>Green evolution and dynamic adaptations revealed by genomes of the marine picoeukaryotes Micromonas.</title>
        <authorList>
            <person name="Worden A.Z."/>
            <person name="Lee J.H."/>
            <person name="Mock T."/>
            <person name="Rouze P."/>
            <person name="Simmons M.P."/>
            <person name="Aerts A.L."/>
            <person name="Allen A.E."/>
            <person name="Cuvelier M.L."/>
            <person name="Derelle E."/>
            <person name="Everett M.V."/>
            <person name="Foulon E."/>
            <person name="Grimwood J."/>
            <person name="Gundlach H."/>
            <person name="Henrissat B."/>
            <person name="Napoli C."/>
            <person name="McDonald S.M."/>
            <person name="Parker M.S."/>
            <person name="Rombauts S."/>
            <person name="Salamov A."/>
            <person name="Von Dassow P."/>
            <person name="Badger J.H."/>
            <person name="Coutinho P.M."/>
            <person name="Demir E."/>
            <person name="Dubchak I."/>
            <person name="Gentemann C."/>
            <person name="Eikrem W."/>
            <person name="Gready J.E."/>
            <person name="John U."/>
            <person name="Lanier W."/>
            <person name="Lindquist E.A."/>
            <person name="Lucas S."/>
            <person name="Mayer K.F."/>
            <person name="Moreau H."/>
            <person name="Not F."/>
            <person name="Otillar R."/>
            <person name="Panaud O."/>
            <person name="Pangilinan J."/>
            <person name="Paulsen I."/>
            <person name="Piegu B."/>
            <person name="Poliakov A."/>
            <person name="Robbens S."/>
            <person name="Schmutz J."/>
            <person name="Toulza E."/>
            <person name="Wyss T."/>
            <person name="Zelensky A."/>
            <person name="Zhou K."/>
            <person name="Armbrust E.V."/>
            <person name="Bhattacharya D."/>
            <person name="Goodenough U.W."/>
            <person name="Van de Peer Y."/>
            <person name="Grigoriev I.V."/>
        </authorList>
    </citation>
    <scope>NUCLEOTIDE SEQUENCE [LARGE SCALE GENOMIC DNA]</scope>
    <source>
        <strain evidence="4">RCC299 / NOUM17</strain>
    </source>
</reference>
<accession>C1DYV7</accession>
<dbReference type="PANTHER" id="PTHR45856:SF24">
    <property type="entry name" value="FUNGAL LIPASE-LIKE DOMAIN-CONTAINING PROTEIN"/>
    <property type="match status" value="1"/>
</dbReference>
<dbReference type="SUPFAM" id="SSF53474">
    <property type="entry name" value="alpha/beta-Hydrolases"/>
    <property type="match status" value="1"/>
</dbReference>